<dbReference type="EMBL" id="AHKC01014402">
    <property type="protein sequence ID" value="EKF28959.1"/>
    <property type="molecule type" value="Genomic_DNA"/>
</dbReference>
<feature type="region of interest" description="Disordered" evidence="3">
    <location>
        <begin position="191"/>
        <end position="232"/>
    </location>
</feature>
<dbReference type="InterPro" id="IPR010569">
    <property type="entry name" value="Myotubularin-like_Pase_dom"/>
</dbReference>
<proteinExistence type="predicted"/>
<feature type="compositionally biased region" description="Basic and acidic residues" evidence="3">
    <location>
        <begin position="201"/>
        <end position="211"/>
    </location>
</feature>
<evidence type="ECO:0000256" key="2">
    <source>
        <dbReference type="PIRSR" id="PIRSR630564-2"/>
    </source>
</evidence>
<dbReference type="Proteomes" id="UP000007350">
    <property type="component" value="Unassembled WGS sequence"/>
</dbReference>
<dbReference type="PANTHER" id="PTHR10807:SF128">
    <property type="entry name" value="PHOSPHATIDYLINOSITOL-3,5-BISPHOSPHATE 3-PHOSPHATASE"/>
    <property type="match status" value="1"/>
</dbReference>
<sequence length="877" mass="98157">MSKGTSPDHLVGETSFIDICHNAIEGEAAALLYPIDDERQMLRCALSISNYRVLISPGNKGGAGDELGFSLPLLSIASWNVQRRALKATTRAVFQWARGQTVADPDTGTRAMDETTPPPLAQSNFPSAGYTLKISSKHLWEVEILLQGERVANTVRDLWRYFHTTQLKGMPAFLLYRERYAARCEDAICDTDDDDDDDDIHEGNHREDKKSNNSSNDNDTNNRNKNNCELSNGDDGGCGGFENQMDMVEFGWNLFDADRELERQLSLYPGTAVPSASDVSRVGVKRDLRPWFRLTSVKQSKNSYGKSPTYPFRVVVPNAASDELLEDVMAARSRARFPAISFVHLGSGAVLARSSQPLARSPALRQDGELCRMFANSGYHAHNAEPRSEPPAVLPLVPIRTRHAPPPSLFDTGSEEPPAPRFPAATHLDTASTTRSQRTLYVVDCRPSNAAHANLAMGGGYESGATHDFCEVKFHGIENIHSVSKSFAKLKALIHRFNGKQPKENFLSQLHETGWLYHIQRLLMCSSKIADSLDLGDSCLVHCTDGWDRTPQCTATAMLLLDPFYRTIVGFSVLVEKEFCSFGHKFAERCGHQVQGETSYTSDAGVSGSDTEAQQSNTKLQPSPIFLQWMDVVFQLVRQFPRHFEFTTRLLEYLSEEVYACLHGTFLCNGEKERMFEGVRLGTASIWTDVVRAAAKERAGHLPLYFVNDTYESATAWQYISKQKGSGIQRISPNCSSKRLVFWESFYLRHDGDNYSIDFSNGPQQMTKKVSFHPEWERYFDRFVRDSCAARRRELPDMRRRLQNLCVGRPAVAVASASLGKGNSRMCSHCRKNLGFFSSRGQCVRCGSTLCSNCAVCTDSETKMCLDCYKLCEWNTQ</sequence>
<name>K2MTF3_TRYCR</name>
<dbReference type="GO" id="GO:0005737">
    <property type="term" value="C:cytoplasm"/>
    <property type="evidence" value="ECO:0007669"/>
    <property type="project" value="TreeGrafter"/>
</dbReference>
<feature type="compositionally biased region" description="Acidic residues" evidence="3">
    <location>
        <begin position="191"/>
        <end position="200"/>
    </location>
</feature>
<evidence type="ECO:0000259" key="4">
    <source>
        <dbReference type="PROSITE" id="PS51339"/>
    </source>
</evidence>
<evidence type="ECO:0000256" key="1">
    <source>
        <dbReference type="PIRSR" id="PIRSR630564-1"/>
    </source>
</evidence>
<gene>
    <name evidence="5" type="ORF">MOQ_007274</name>
</gene>
<dbReference type="InterPro" id="IPR030564">
    <property type="entry name" value="Myotubularin"/>
</dbReference>
<feature type="active site" description="Phosphocysteine intermediate" evidence="1">
    <location>
        <position position="543"/>
    </location>
</feature>
<organism evidence="5 6">
    <name type="scientific">Trypanosoma cruzi marinkellei</name>
    <dbReference type="NCBI Taxonomy" id="85056"/>
    <lineage>
        <taxon>Eukaryota</taxon>
        <taxon>Discoba</taxon>
        <taxon>Euglenozoa</taxon>
        <taxon>Kinetoplastea</taxon>
        <taxon>Metakinetoplastina</taxon>
        <taxon>Trypanosomatida</taxon>
        <taxon>Trypanosomatidae</taxon>
        <taxon>Trypanosoma</taxon>
        <taxon>Schizotrypanum</taxon>
    </lineage>
</organism>
<feature type="binding site" evidence="2">
    <location>
        <begin position="543"/>
        <end position="549"/>
    </location>
    <ligand>
        <name>substrate</name>
    </ligand>
</feature>
<feature type="domain" description="Myotubularin phosphatase" evidence="4">
    <location>
        <begin position="251"/>
        <end position="747"/>
    </location>
</feature>
<protein>
    <submittedName>
        <fullName evidence="5">Zinc-binding phosphatase, putative</fullName>
    </submittedName>
</protein>
<evidence type="ECO:0000313" key="5">
    <source>
        <dbReference type="EMBL" id="EKF28959.1"/>
    </source>
</evidence>
<comment type="caution">
    <text evidence="5">The sequence shown here is derived from an EMBL/GenBank/DDBJ whole genome shotgun (WGS) entry which is preliminary data.</text>
</comment>
<reference evidence="5 6" key="1">
    <citation type="journal article" date="2012" name="BMC Genomics">
        <title>Comparative genomic analysis of human infective Trypanosoma cruzi lineages with the bat-restricted subspecies T. cruzi marinkellei.</title>
        <authorList>
            <person name="Franzen O."/>
            <person name="Talavera-Lopez C."/>
            <person name="Ochaya S."/>
            <person name="Butler C.E."/>
            <person name="Messenger L.A."/>
            <person name="Lewis M.D."/>
            <person name="Llewellyn M.S."/>
            <person name="Marinkelle C.J."/>
            <person name="Tyler K.M."/>
            <person name="Miles M.A."/>
            <person name="Andersson B."/>
        </authorList>
    </citation>
    <scope>NUCLEOTIDE SEQUENCE [LARGE SCALE GENOMIC DNA]</scope>
    <source>
        <strain evidence="5 6">B7</strain>
    </source>
</reference>
<dbReference type="SUPFAM" id="SSF57903">
    <property type="entry name" value="FYVE/PHD zinc finger"/>
    <property type="match status" value="1"/>
</dbReference>
<dbReference type="OrthoDB" id="271628at2759"/>
<dbReference type="CDD" id="cd14507">
    <property type="entry name" value="PTP-MTM-like"/>
    <property type="match status" value="1"/>
</dbReference>
<dbReference type="Pfam" id="PF06602">
    <property type="entry name" value="Myotub-related"/>
    <property type="match status" value="1"/>
</dbReference>
<dbReference type="SUPFAM" id="SSF52799">
    <property type="entry name" value="(Phosphotyrosine protein) phosphatases II"/>
    <property type="match status" value="1"/>
</dbReference>
<evidence type="ECO:0000256" key="3">
    <source>
        <dbReference type="SAM" id="MobiDB-lite"/>
    </source>
</evidence>
<dbReference type="PANTHER" id="PTHR10807">
    <property type="entry name" value="MYOTUBULARIN-RELATED"/>
    <property type="match status" value="1"/>
</dbReference>
<keyword evidence="6" id="KW-1185">Reference proteome</keyword>
<feature type="region of interest" description="Disordered" evidence="3">
    <location>
        <begin position="104"/>
        <end position="124"/>
    </location>
</feature>
<feature type="binding site" evidence="2">
    <location>
        <begin position="479"/>
        <end position="480"/>
    </location>
    <ligand>
        <name>substrate</name>
    </ligand>
</feature>
<dbReference type="InterPro" id="IPR011011">
    <property type="entry name" value="Znf_FYVE_PHD"/>
</dbReference>
<dbReference type="InterPro" id="IPR029021">
    <property type="entry name" value="Prot-tyrosine_phosphatase-like"/>
</dbReference>
<accession>K2MTF3</accession>
<dbReference type="AlphaFoldDB" id="K2MTF3"/>
<dbReference type="PROSITE" id="PS51339">
    <property type="entry name" value="PPASE_MYOTUBULARIN"/>
    <property type="match status" value="1"/>
</dbReference>
<evidence type="ECO:0000313" key="6">
    <source>
        <dbReference type="Proteomes" id="UP000007350"/>
    </source>
</evidence>
<feature type="compositionally biased region" description="Low complexity" evidence="3">
    <location>
        <begin position="212"/>
        <end position="227"/>
    </location>
</feature>